<dbReference type="AlphaFoldDB" id="A0A6P1NII3"/>
<dbReference type="Gene3D" id="3.30.530.20">
    <property type="match status" value="1"/>
</dbReference>
<feature type="domain" description="Coenzyme Q-binding protein COQ10 START" evidence="2">
    <location>
        <begin position="10"/>
        <end position="133"/>
    </location>
</feature>
<dbReference type="EMBL" id="CP047652">
    <property type="protein sequence ID" value="QHI95472.1"/>
    <property type="molecule type" value="Genomic_DNA"/>
</dbReference>
<dbReference type="GO" id="GO:0045333">
    <property type="term" value="P:cellular respiration"/>
    <property type="evidence" value="ECO:0007669"/>
    <property type="project" value="InterPro"/>
</dbReference>
<dbReference type="GO" id="GO:0048039">
    <property type="term" value="F:ubiquinone binding"/>
    <property type="evidence" value="ECO:0007669"/>
    <property type="project" value="InterPro"/>
</dbReference>
<organism evidence="3 4">
    <name type="scientific">Aristophania vespae</name>
    <dbReference type="NCBI Taxonomy" id="2697033"/>
    <lineage>
        <taxon>Bacteria</taxon>
        <taxon>Pseudomonadati</taxon>
        <taxon>Pseudomonadota</taxon>
        <taxon>Alphaproteobacteria</taxon>
        <taxon>Acetobacterales</taxon>
        <taxon>Acetobacteraceae</taxon>
        <taxon>Aristophania</taxon>
    </lineage>
</organism>
<protein>
    <submittedName>
        <fullName evidence="3">Type II toxin-antitoxin system RatA family toxin</fullName>
    </submittedName>
</protein>
<name>A0A6P1NII3_9PROT</name>
<comment type="similarity">
    <text evidence="1">Belongs to the ribosome association toxin RatA family.</text>
</comment>
<dbReference type="KEGG" id="bomb:GT348_03610"/>
<evidence type="ECO:0000313" key="3">
    <source>
        <dbReference type="EMBL" id="QHI95472.1"/>
    </source>
</evidence>
<dbReference type="Pfam" id="PF03364">
    <property type="entry name" value="Polyketide_cyc"/>
    <property type="match status" value="1"/>
</dbReference>
<evidence type="ECO:0000313" key="4">
    <source>
        <dbReference type="Proteomes" id="UP000463975"/>
    </source>
</evidence>
<accession>A0A6P1NII3</accession>
<dbReference type="RefSeq" id="WP_160618549.1">
    <property type="nucleotide sequence ID" value="NZ_CP047652.1"/>
</dbReference>
<dbReference type="PANTHER" id="PTHR12901:SF10">
    <property type="entry name" value="COENZYME Q-BINDING PROTEIN COQ10, MITOCHONDRIAL"/>
    <property type="match status" value="1"/>
</dbReference>
<gene>
    <name evidence="3" type="ORF">GT348_03610</name>
</gene>
<dbReference type="CDD" id="cd07813">
    <property type="entry name" value="COQ10p_like"/>
    <property type="match status" value="1"/>
</dbReference>
<dbReference type="InterPro" id="IPR005031">
    <property type="entry name" value="COQ10_START"/>
</dbReference>
<evidence type="ECO:0000256" key="1">
    <source>
        <dbReference type="ARBA" id="ARBA00008918"/>
    </source>
</evidence>
<dbReference type="InterPro" id="IPR044996">
    <property type="entry name" value="COQ10-like"/>
</dbReference>
<dbReference type="InterPro" id="IPR023393">
    <property type="entry name" value="START-like_dom_sf"/>
</dbReference>
<reference evidence="3 4" key="1">
    <citation type="submission" date="2020-01" db="EMBL/GenBank/DDBJ databases">
        <title>Genome sequencing of strain KACC 21507.</title>
        <authorList>
            <person name="Heo J."/>
            <person name="Kim S.-J."/>
            <person name="Kim J.-S."/>
            <person name="Hong S.-B."/>
            <person name="Kwon S.-W."/>
        </authorList>
    </citation>
    <scope>NUCLEOTIDE SEQUENCE [LARGE SCALE GENOMIC DNA]</scope>
    <source>
        <strain evidence="3 4">KACC 21507</strain>
    </source>
</reference>
<dbReference type="SUPFAM" id="SSF55961">
    <property type="entry name" value="Bet v1-like"/>
    <property type="match status" value="1"/>
</dbReference>
<proteinExistence type="inferred from homology"/>
<sequence>MPTHAEQRLIPYTPEQLFDLVADVGKYPDFLPWCIKAVVKSKTETELVADLSVGFGPFRESYTSRVTLERPNKIYVRYESGPFKYLKNIWTFAPHPNGCMVDFYVDFEFRSRLLRNAIGIVFNEGIRLMVKAFITRAREIYGPPQFPSK</sequence>
<dbReference type="Proteomes" id="UP000463975">
    <property type="component" value="Chromosome"/>
</dbReference>
<evidence type="ECO:0000259" key="2">
    <source>
        <dbReference type="Pfam" id="PF03364"/>
    </source>
</evidence>
<dbReference type="PANTHER" id="PTHR12901">
    <property type="entry name" value="SPERM PROTEIN HOMOLOG"/>
    <property type="match status" value="1"/>
</dbReference>
<keyword evidence="4" id="KW-1185">Reference proteome</keyword>